<dbReference type="InterPro" id="IPR050765">
    <property type="entry name" value="Riboflavin_Biosynth_HTPR"/>
</dbReference>
<comment type="caution">
    <text evidence="2">The sequence shown here is derived from an EMBL/GenBank/DDBJ whole genome shotgun (WGS) entry which is preliminary data.</text>
</comment>
<dbReference type="InterPro" id="IPR024072">
    <property type="entry name" value="DHFR-like_dom_sf"/>
</dbReference>
<dbReference type="PANTHER" id="PTHR38011">
    <property type="entry name" value="DIHYDROFOLATE REDUCTASE FAMILY PROTEIN (AFU_ORTHOLOGUE AFUA_8G06820)"/>
    <property type="match status" value="1"/>
</dbReference>
<dbReference type="RefSeq" id="WP_151109204.1">
    <property type="nucleotide sequence ID" value="NZ_WKJQ01000001.1"/>
</dbReference>
<dbReference type="OrthoDB" id="7348at2157"/>
<organism evidence="2 3">
    <name type="scientific">Haloferax marinum</name>
    <dbReference type="NCBI Taxonomy" id="2666143"/>
    <lineage>
        <taxon>Archaea</taxon>
        <taxon>Methanobacteriati</taxon>
        <taxon>Methanobacteriota</taxon>
        <taxon>Stenosarchaea group</taxon>
        <taxon>Halobacteria</taxon>
        <taxon>Halobacteriales</taxon>
        <taxon>Haloferacaceae</taxon>
        <taxon>Haloferax</taxon>
    </lineage>
</organism>
<reference evidence="2 3" key="1">
    <citation type="submission" date="2019-11" db="EMBL/GenBank/DDBJ databases">
        <title>Whole genome sequence of Haloferax sp. MBLA0078.</title>
        <authorList>
            <person name="Seo M.-J."/>
            <person name="Cho E.-S."/>
        </authorList>
    </citation>
    <scope>NUCLEOTIDE SEQUENCE [LARGE SCALE GENOMIC DNA]</scope>
    <source>
        <strain evidence="2 3">MBLA0078</strain>
    </source>
</reference>
<feature type="domain" description="Bacterial bifunctional deaminase-reductase C-terminal" evidence="1">
    <location>
        <begin position="6"/>
        <end position="172"/>
    </location>
</feature>
<keyword evidence="3" id="KW-1185">Reference proteome</keyword>
<protein>
    <submittedName>
        <fullName evidence="2">Dihydrofolate reductase</fullName>
    </submittedName>
</protein>
<dbReference type="GO" id="GO:0009231">
    <property type="term" value="P:riboflavin biosynthetic process"/>
    <property type="evidence" value="ECO:0007669"/>
    <property type="project" value="InterPro"/>
</dbReference>
<gene>
    <name evidence="2" type="ORF">GJR99_03065</name>
</gene>
<dbReference type="Pfam" id="PF01872">
    <property type="entry name" value="RibD_C"/>
    <property type="match status" value="1"/>
</dbReference>
<accession>A0A6A8G436</accession>
<dbReference type="EMBL" id="WKJQ01000001">
    <property type="protein sequence ID" value="MRW95555.1"/>
    <property type="molecule type" value="Genomic_DNA"/>
</dbReference>
<sequence>MTESNVTLYIATSVDGYIADDDGGVGWLDEFEEDTENDDIVEAYEEFFDSVECLVMGATTYEQILGFGEWPYGDLPTYVFTHRELPQATDTVEFVAGDVDSVATELEEQYDHCWLVGGAQLAREFLRTGHVDDLRLSLIPVLLGSGIPLFTATDETRRLQHLDTQTFRSGIVELRYSVEKHHHDE</sequence>
<proteinExistence type="predicted"/>
<dbReference type="PANTHER" id="PTHR38011:SF11">
    <property type="entry name" value="2,5-DIAMINO-6-RIBOSYLAMINO-4(3H)-PYRIMIDINONE 5'-PHOSPHATE REDUCTASE"/>
    <property type="match status" value="1"/>
</dbReference>
<evidence type="ECO:0000313" key="2">
    <source>
        <dbReference type="EMBL" id="MRW95555.1"/>
    </source>
</evidence>
<name>A0A6A8G436_9EURY</name>
<dbReference type="Gene3D" id="3.40.430.10">
    <property type="entry name" value="Dihydrofolate Reductase, subunit A"/>
    <property type="match status" value="1"/>
</dbReference>
<dbReference type="InterPro" id="IPR002734">
    <property type="entry name" value="RibDG_C"/>
</dbReference>
<evidence type="ECO:0000259" key="1">
    <source>
        <dbReference type="Pfam" id="PF01872"/>
    </source>
</evidence>
<dbReference type="AlphaFoldDB" id="A0A6A8G436"/>
<evidence type="ECO:0000313" key="3">
    <source>
        <dbReference type="Proteomes" id="UP000443423"/>
    </source>
</evidence>
<dbReference type="Proteomes" id="UP000443423">
    <property type="component" value="Unassembled WGS sequence"/>
</dbReference>
<dbReference type="SUPFAM" id="SSF53597">
    <property type="entry name" value="Dihydrofolate reductase-like"/>
    <property type="match status" value="1"/>
</dbReference>
<dbReference type="GO" id="GO:0008703">
    <property type="term" value="F:5-amino-6-(5-phosphoribosylamino)uracil reductase activity"/>
    <property type="evidence" value="ECO:0007669"/>
    <property type="project" value="InterPro"/>
</dbReference>